<feature type="domain" description="DNA-directed DNA polymerase family B multifunctional" evidence="5">
    <location>
        <begin position="2"/>
        <end position="36"/>
    </location>
</feature>
<dbReference type="InterPro" id="IPR023211">
    <property type="entry name" value="DNA_pol_palm_dom_sf"/>
</dbReference>
<feature type="non-terminal residue" evidence="6">
    <location>
        <position position="1"/>
    </location>
</feature>
<reference evidence="6" key="1">
    <citation type="journal article" date="2017" name="Arch. Virol.">
        <title>Discovery of herpesviruses in Canadian wildlife.</title>
        <authorList>
            <person name="Dalton C.S."/>
            <person name="van de Rakt K."/>
            <person name="Fahlman A."/>
            <person name="Ruckstuhl K."/>
            <person name="Neuhaus P."/>
            <person name="Popko R."/>
            <person name="Kutz S."/>
            <person name="van der Meer F."/>
        </authorList>
    </citation>
    <scope>NUCLEOTIDE SEQUENCE</scope>
    <source>
        <strain evidence="6">Marten 65</strain>
    </source>
</reference>
<evidence type="ECO:0000256" key="1">
    <source>
        <dbReference type="ARBA" id="ARBA00012417"/>
    </source>
</evidence>
<feature type="non-terminal residue" evidence="6">
    <location>
        <position position="58"/>
    </location>
</feature>
<keyword evidence="4" id="KW-0239">DNA-directed DNA polymerase</keyword>
<dbReference type="GO" id="GO:0003677">
    <property type="term" value="F:DNA binding"/>
    <property type="evidence" value="ECO:0007669"/>
    <property type="project" value="InterPro"/>
</dbReference>
<dbReference type="Pfam" id="PF00136">
    <property type="entry name" value="DNA_pol_B"/>
    <property type="match status" value="1"/>
</dbReference>
<keyword evidence="2" id="KW-0808">Transferase</keyword>
<dbReference type="InterPro" id="IPR006134">
    <property type="entry name" value="DNA-dir_DNA_pol_B_multi_dom"/>
</dbReference>
<proteinExistence type="predicted"/>
<dbReference type="GO" id="GO:0000166">
    <property type="term" value="F:nucleotide binding"/>
    <property type="evidence" value="ECO:0007669"/>
    <property type="project" value="InterPro"/>
</dbReference>
<protein>
    <recommendedName>
        <fullName evidence="1">DNA-directed DNA polymerase</fullName>
        <ecNumber evidence="1">2.7.7.7</ecNumber>
    </recommendedName>
</protein>
<evidence type="ECO:0000256" key="2">
    <source>
        <dbReference type="ARBA" id="ARBA00022679"/>
    </source>
</evidence>
<dbReference type="EC" id="2.7.7.7" evidence="1"/>
<evidence type="ECO:0000256" key="3">
    <source>
        <dbReference type="ARBA" id="ARBA00022695"/>
    </source>
</evidence>
<dbReference type="Gene3D" id="3.90.1600.10">
    <property type="entry name" value="Palm domain of DNA polymerase"/>
    <property type="match status" value="1"/>
</dbReference>
<evidence type="ECO:0000256" key="4">
    <source>
        <dbReference type="ARBA" id="ARBA00022932"/>
    </source>
</evidence>
<keyword evidence="3" id="KW-0548">Nucleotidyltransferase</keyword>
<name>A0A161ISE9_9BETA</name>
<dbReference type="InterPro" id="IPR043502">
    <property type="entry name" value="DNA/RNA_pol_sf"/>
</dbReference>
<evidence type="ECO:0000313" key="6">
    <source>
        <dbReference type="EMBL" id="ANC35071.1"/>
    </source>
</evidence>
<accession>A0A161ISE9</accession>
<dbReference type="SUPFAM" id="SSF56672">
    <property type="entry name" value="DNA/RNA polymerases"/>
    <property type="match status" value="1"/>
</dbReference>
<dbReference type="EMBL" id="KX062136">
    <property type="protein sequence ID" value="ANC35071.1"/>
    <property type="molecule type" value="Genomic_DNA"/>
</dbReference>
<dbReference type="GO" id="GO:0003887">
    <property type="term" value="F:DNA-directed DNA polymerase activity"/>
    <property type="evidence" value="ECO:0007669"/>
    <property type="project" value="UniProtKB-KW"/>
</dbReference>
<organism evidence="6">
    <name type="scientific">Marten betaherpesvirus</name>
    <dbReference type="NCBI Taxonomy" id="1834535"/>
    <lineage>
        <taxon>Viruses</taxon>
        <taxon>Duplodnaviria</taxon>
        <taxon>Heunggongvirae</taxon>
        <taxon>Peploviricota</taxon>
        <taxon>Herviviricetes</taxon>
        <taxon>Herpesvirales</taxon>
        <taxon>Orthoherpesviridae</taxon>
        <taxon>Betaherpesvirinae</taxon>
    </lineage>
</organism>
<evidence type="ECO:0000259" key="5">
    <source>
        <dbReference type="Pfam" id="PF00136"/>
    </source>
</evidence>
<sequence length="58" mass="6437">SSGIMPCIQIAASITHIGREMLATTSRYICDSFSNADFIRKFFNNNDVVNVNDLIVNV</sequence>